<reference evidence="2 3" key="1">
    <citation type="submission" date="2019-01" db="EMBL/GenBank/DDBJ databases">
        <title>Sequencing of cultivated peanut Arachis hypogaea provides insights into genome evolution and oil improvement.</title>
        <authorList>
            <person name="Chen X."/>
        </authorList>
    </citation>
    <scope>NUCLEOTIDE SEQUENCE [LARGE SCALE GENOMIC DNA]</scope>
    <source>
        <strain evidence="3">cv. Fuhuasheng</strain>
        <tissue evidence="2">Leaves</tissue>
    </source>
</reference>
<dbReference type="EMBL" id="SDMP01000011">
    <property type="protein sequence ID" value="RYR28852.1"/>
    <property type="molecule type" value="Genomic_DNA"/>
</dbReference>
<gene>
    <name evidence="2" type="ORF">Ahy_B01g053047</name>
</gene>
<dbReference type="PANTHER" id="PTHR46033:SF8">
    <property type="entry name" value="PROTEIN MAINTENANCE OF MERISTEMS-LIKE"/>
    <property type="match status" value="1"/>
</dbReference>
<dbReference type="Pfam" id="PF10536">
    <property type="entry name" value="PMD"/>
    <property type="match status" value="1"/>
</dbReference>
<dbReference type="InterPro" id="IPR044824">
    <property type="entry name" value="MAIN-like"/>
</dbReference>
<evidence type="ECO:0000259" key="1">
    <source>
        <dbReference type="Pfam" id="PF10536"/>
    </source>
</evidence>
<feature type="domain" description="Aminotransferase-like plant mobile" evidence="1">
    <location>
        <begin position="45"/>
        <end position="101"/>
    </location>
</feature>
<dbReference type="InterPro" id="IPR019557">
    <property type="entry name" value="AminoTfrase-like_pln_mobile"/>
</dbReference>
<evidence type="ECO:0000313" key="2">
    <source>
        <dbReference type="EMBL" id="RYR28852.1"/>
    </source>
</evidence>
<keyword evidence="3" id="KW-1185">Reference proteome</keyword>
<name>A0A445AR10_ARAHY</name>
<comment type="caution">
    <text evidence="2">The sequence shown here is derived from an EMBL/GenBank/DDBJ whole genome shotgun (WGS) entry which is preliminary data.</text>
</comment>
<dbReference type="Proteomes" id="UP000289738">
    <property type="component" value="Chromosome B01"/>
</dbReference>
<dbReference type="GO" id="GO:0010073">
    <property type="term" value="P:meristem maintenance"/>
    <property type="evidence" value="ECO:0007669"/>
    <property type="project" value="InterPro"/>
</dbReference>
<dbReference type="PANTHER" id="PTHR46033">
    <property type="entry name" value="PROTEIN MAIN-LIKE 2"/>
    <property type="match status" value="1"/>
</dbReference>
<organism evidence="2 3">
    <name type="scientific">Arachis hypogaea</name>
    <name type="common">Peanut</name>
    <dbReference type="NCBI Taxonomy" id="3818"/>
    <lineage>
        <taxon>Eukaryota</taxon>
        <taxon>Viridiplantae</taxon>
        <taxon>Streptophyta</taxon>
        <taxon>Embryophyta</taxon>
        <taxon>Tracheophyta</taxon>
        <taxon>Spermatophyta</taxon>
        <taxon>Magnoliopsida</taxon>
        <taxon>eudicotyledons</taxon>
        <taxon>Gunneridae</taxon>
        <taxon>Pentapetalae</taxon>
        <taxon>rosids</taxon>
        <taxon>fabids</taxon>
        <taxon>Fabales</taxon>
        <taxon>Fabaceae</taxon>
        <taxon>Papilionoideae</taxon>
        <taxon>50 kb inversion clade</taxon>
        <taxon>dalbergioids sensu lato</taxon>
        <taxon>Dalbergieae</taxon>
        <taxon>Pterocarpus clade</taxon>
        <taxon>Arachis</taxon>
    </lineage>
</organism>
<dbReference type="STRING" id="3818.A0A445AR10"/>
<sequence>MEQQLLGYENTMYKLDQAEHIVGRLDRVIRSYLRQAGFEYLAYIVEFEHDWPLASALIERWKPESHTFNLPCEEMTITLQDMAYQLGLRIDGEPTVTDQVDCEAHLVPQHDLQRTGAGRHRGVLVEVHERVHHAVDRGYPIPYASDYRVHIRWLPLLKDLETCGGLSWGSTVLAWLYRQMCRATEHGQRNMGGWVQYRPDNAKGESRLRHYRHTLNGIGLGC</sequence>
<protein>
    <recommendedName>
        <fullName evidence="1">Aminotransferase-like plant mobile domain-containing protein</fullName>
    </recommendedName>
</protein>
<dbReference type="AlphaFoldDB" id="A0A445AR10"/>
<evidence type="ECO:0000313" key="3">
    <source>
        <dbReference type="Proteomes" id="UP000289738"/>
    </source>
</evidence>
<accession>A0A445AR10</accession>
<proteinExistence type="predicted"/>